<protein>
    <submittedName>
        <fullName evidence="2">Uncharacterized protein</fullName>
    </submittedName>
</protein>
<dbReference type="Proteomes" id="UP000470470">
    <property type="component" value="Unassembled WGS sequence"/>
</dbReference>
<feature type="non-terminal residue" evidence="2">
    <location>
        <position position="1"/>
    </location>
</feature>
<keyword evidence="3" id="KW-1185">Reference proteome</keyword>
<feature type="region of interest" description="Disordered" evidence="1">
    <location>
        <begin position="41"/>
        <end position="76"/>
    </location>
</feature>
<evidence type="ECO:0000313" key="3">
    <source>
        <dbReference type="Proteomes" id="UP000470470"/>
    </source>
</evidence>
<dbReference type="RefSeq" id="WP_163638894.1">
    <property type="nucleotide sequence ID" value="NZ_JAAGWK010000049.1"/>
</dbReference>
<organism evidence="2 3">
    <name type="scientific">Goekera deserti</name>
    <dbReference type="NCBI Taxonomy" id="2497753"/>
    <lineage>
        <taxon>Bacteria</taxon>
        <taxon>Bacillati</taxon>
        <taxon>Actinomycetota</taxon>
        <taxon>Actinomycetes</taxon>
        <taxon>Geodermatophilales</taxon>
        <taxon>Geodermatophilaceae</taxon>
        <taxon>Goekera</taxon>
    </lineage>
</organism>
<sequence length="76" mass="8935">HNKNNNTNYVIVDSEYFKKLSENYLKFEAYLEKEKIKAEKKAAKANKKDEVKSEIPEGVEEPDFESEDEDGNFEEE</sequence>
<feature type="compositionally biased region" description="Basic and acidic residues" evidence="1">
    <location>
        <begin position="41"/>
        <end position="55"/>
    </location>
</feature>
<evidence type="ECO:0000256" key="1">
    <source>
        <dbReference type="SAM" id="MobiDB-lite"/>
    </source>
</evidence>
<dbReference type="EMBL" id="JAAGWK010000049">
    <property type="protein sequence ID" value="NEL56709.1"/>
    <property type="molecule type" value="Genomic_DNA"/>
</dbReference>
<proteinExistence type="predicted"/>
<gene>
    <name evidence="2" type="ORF">G1H19_22330</name>
</gene>
<feature type="compositionally biased region" description="Acidic residues" evidence="1">
    <location>
        <begin position="57"/>
        <end position="76"/>
    </location>
</feature>
<comment type="caution">
    <text evidence="2">The sequence shown here is derived from an EMBL/GenBank/DDBJ whole genome shotgun (WGS) entry which is preliminary data.</text>
</comment>
<accession>A0A7K3WLE9</accession>
<dbReference type="AlphaFoldDB" id="A0A7K3WLE9"/>
<reference evidence="2 3" key="1">
    <citation type="submission" date="2020-02" db="EMBL/GenBank/DDBJ databases">
        <title>The whole genome sequence of CPCC 205119.</title>
        <authorList>
            <person name="Jiang Z."/>
        </authorList>
    </citation>
    <scope>NUCLEOTIDE SEQUENCE [LARGE SCALE GENOMIC DNA]</scope>
    <source>
        <strain evidence="2 3">CPCC 205119</strain>
    </source>
</reference>
<evidence type="ECO:0000313" key="2">
    <source>
        <dbReference type="EMBL" id="NEL56709.1"/>
    </source>
</evidence>
<name>A0A7K3WLE9_9ACTN</name>